<keyword evidence="2" id="KW-1185">Reference proteome</keyword>
<gene>
    <name evidence="1" type="ORF">AFUS01_LOCUS19502</name>
</gene>
<sequence>PQSAPIIRFPSAVIKNVLTHSREAFV</sequence>
<organism evidence="1 2">
    <name type="scientific">Allacma fusca</name>
    <dbReference type="NCBI Taxonomy" id="39272"/>
    <lineage>
        <taxon>Eukaryota</taxon>
        <taxon>Metazoa</taxon>
        <taxon>Ecdysozoa</taxon>
        <taxon>Arthropoda</taxon>
        <taxon>Hexapoda</taxon>
        <taxon>Collembola</taxon>
        <taxon>Symphypleona</taxon>
        <taxon>Sminthuridae</taxon>
        <taxon>Allacma</taxon>
    </lineage>
</organism>
<dbReference type="EMBL" id="CAJVCH010201985">
    <property type="protein sequence ID" value="CAG7730887.1"/>
    <property type="molecule type" value="Genomic_DNA"/>
</dbReference>
<evidence type="ECO:0000313" key="2">
    <source>
        <dbReference type="Proteomes" id="UP000708208"/>
    </source>
</evidence>
<evidence type="ECO:0000313" key="1">
    <source>
        <dbReference type="EMBL" id="CAG7730887.1"/>
    </source>
</evidence>
<name>A0A8J2K2I5_9HEXA</name>
<accession>A0A8J2K2I5</accession>
<dbReference type="Proteomes" id="UP000708208">
    <property type="component" value="Unassembled WGS sequence"/>
</dbReference>
<reference evidence="1" key="1">
    <citation type="submission" date="2021-06" db="EMBL/GenBank/DDBJ databases">
        <authorList>
            <person name="Hodson N. C."/>
            <person name="Mongue J. A."/>
            <person name="Jaron S. K."/>
        </authorList>
    </citation>
    <scope>NUCLEOTIDE SEQUENCE</scope>
</reference>
<feature type="non-terminal residue" evidence="1">
    <location>
        <position position="1"/>
    </location>
</feature>
<feature type="non-terminal residue" evidence="1">
    <location>
        <position position="26"/>
    </location>
</feature>
<protein>
    <submittedName>
        <fullName evidence="1">Uncharacterized protein</fullName>
    </submittedName>
</protein>
<dbReference type="AlphaFoldDB" id="A0A8J2K2I5"/>
<proteinExistence type="predicted"/>
<comment type="caution">
    <text evidence="1">The sequence shown here is derived from an EMBL/GenBank/DDBJ whole genome shotgun (WGS) entry which is preliminary data.</text>
</comment>